<dbReference type="Proteomes" id="UP000008672">
    <property type="component" value="Unassembled WGS sequence"/>
</dbReference>
<evidence type="ECO:0000256" key="3">
    <source>
        <dbReference type="SAM" id="Coils"/>
    </source>
</evidence>
<dbReference type="GeneID" id="102360593"/>
<dbReference type="Bgee" id="ENSLACG00000004009">
    <property type="expression patterns" value="Expressed in muscle tissue and 6 other cell types or tissues"/>
</dbReference>
<dbReference type="eggNOG" id="ENOG502QV4S">
    <property type="taxonomic scope" value="Eukaryota"/>
</dbReference>
<feature type="compositionally biased region" description="Polar residues" evidence="4">
    <location>
        <begin position="26"/>
        <end position="35"/>
    </location>
</feature>
<dbReference type="OrthoDB" id="9948757at2759"/>
<feature type="region of interest" description="Disordered" evidence="4">
    <location>
        <begin position="756"/>
        <end position="783"/>
    </location>
</feature>
<dbReference type="GO" id="GO:0015630">
    <property type="term" value="C:microtubule cytoskeleton"/>
    <property type="evidence" value="ECO:0007669"/>
    <property type="project" value="TreeGrafter"/>
</dbReference>
<dbReference type="EMBL" id="AFYH01171865">
    <property type="status" value="NOT_ANNOTATED_CDS"/>
    <property type="molecule type" value="Genomic_DNA"/>
</dbReference>
<dbReference type="EMBL" id="AFYH01171869">
    <property type="status" value="NOT_ANNOTATED_CDS"/>
    <property type="molecule type" value="Genomic_DNA"/>
</dbReference>
<comment type="similarity">
    <text evidence="1">Belongs to the CCSER family.</text>
</comment>
<sequence length="1073" mass="118594">MEECVQSKSTLVSRLPKFGGAKPGGTSLQPTQNGACVSVSGAPNNNSSSKNSGKKNITVHKPAFSFNWKKSNKALNGGQSIEDAGSSEENLVSNEKCPQTSGGFAQAPLEHGLKATPSAIVKTTKLSGTSVSSTDNSNGKLVSGMPNAAKNTKGMLRGRISYTGHNLTKPYSNGLLVNKTVTGLQRPKTNFGFIKSSSKESLVPSIGSASPLYFETIVRSQSFSHSNQKSLPSSLSMTRSYSFNKAVDLTRSCQNQQLRTRVPQKPSLLFGSTRAIERPNAVELNVKNTFSRPCLSAPLLNMKKSLLPNCTRTTSSLGYRMTHPSLLKANRPLFGRKVIVDGNRNPATNEKPKETDTAAGDTVETKQEGISMVEKTTSPIEEGHTMQDNVYELESKDKYLSDDVDEISISSMSSCDKIDQSEEYTFVDVEDMSKSFSLEQQETDIKKNGDAVAPTVELPDMLKETPSSDCKITCWIENDLLSPGQDLESSQNTSGNDLISPDVDYHIGSSLELSPSDSSGGTYMWDEEGMEPLGTVHPCGSYESSDLNSMDILKNLESFDLEDDDLMLDVDLPEDMSFDSVTCESMTHLERPEKCLRQQQQGFWRRRPHHWSGQEHYHLSNSDLNRIPGFSESPTAHLEDYGSPSYLRAPQTSHTVVLQSSTVKLDEMTLRHMVQDCTAVKTQLFKLKRMLQQSDGSTSVQDLLVFAADAPNSQEACSPTDDTKELLNEIKRLKEEMKKKDDALQQLQQQLTTPCNCHKENKNSQGERHLHNDKSTQTFWRGNSPQILLPSSHIISFTDHVKGKQLTRATNTEDPSRSPVHDLHERNCQAKQNSANVFLPCETDPDELSFLSSMQLKIEDPDAAAEEEEFKNKKSTLKFKQRPKNSVCGPHCDMPKPVISTEDDTRTDKLASFAVKSQPTSMNQILQPKKLQLSKPTKHTALASQHKVFPSDIQNESATYRKLQPRVTAIQLSLKDEQCMRSSRFQSPKSLLLKSKKAIPKACISVSQKTCSPCALNSEIQPSIQSQFRASSYTQQLSLEKGTCVQQEQNSGSVLRKGIASSQNSRLPKPKML</sequence>
<feature type="compositionally biased region" description="Basic and acidic residues" evidence="4">
    <location>
        <begin position="757"/>
        <end position="774"/>
    </location>
</feature>
<evidence type="ECO:0000313" key="6">
    <source>
        <dbReference type="Proteomes" id="UP000008672"/>
    </source>
</evidence>
<proteinExistence type="inferred from homology"/>
<feature type="region of interest" description="Disordered" evidence="4">
    <location>
        <begin position="15"/>
        <end position="57"/>
    </location>
</feature>
<protein>
    <submittedName>
        <fullName evidence="5">Coiled-coil serine rich protein 2</fullName>
    </submittedName>
</protein>
<evidence type="ECO:0000256" key="1">
    <source>
        <dbReference type="ARBA" id="ARBA00010949"/>
    </source>
</evidence>
<dbReference type="EMBL" id="AFYH01171863">
    <property type="status" value="NOT_ANNOTATED_CDS"/>
    <property type="molecule type" value="Genomic_DNA"/>
</dbReference>
<keyword evidence="6" id="KW-1185">Reference proteome</keyword>
<keyword evidence="2 3" id="KW-0175">Coiled coil</keyword>
<dbReference type="EMBL" id="AFYH01171870">
    <property type="status" value="NOT_ANNOTATED_CDS"/>
    <property type="molecule type" value="Genomic_DNA"/>
</dbReference>
<dbReference type="AlphaFoldDB" id="M3XH70"/>
<feature type="compositionally biased region" description="Low complexity" evidence="4">
    <location>
        <begin position="44"/>
        <end position="56"/>
    </location>
</feature>
<gene>
    <name evidence="5" type="primary">CCSER2</name>
</gene>
<dbReference type="InterPro" id="IPR029627">
    <property type="entry name" value="CCSER"/>
</dbReference>
<dbReference type="FunCoup" id="M3XH70">
    <property type="interactions" value="489"/>
</dbReference>
<evidence type="ECO:0000256" key="4">
    <source>
        <dbReference type="SAM" id="MobiDB-lite"/>
    </source>
</evidence>
<dbReference type="OMA" id="NECTKHT"/>
<reference evidence="6" key="1">
    <citation type="submission" date="2011-08" db="EMBL/GenBank/DDBJ databases">
        <title>The draft genome of Latimeria chalumnae.</title>
        <authorList>
            <person name="Di Palma F."/>
            <person name="Alfoldi J."/>
            <person name="Johnson J."/>
            <person name="Berlin A."/>
            <person name="Gnerre S."/>
            <person name="Jaffe D."/>
            <person name="MacCallum I."/>
            <person name="Young S."/>
            <person name="Walker B.J."/>
            <person name="Lander E."/>
            <person name="Lindblad-Toh K."/>
        </authorList>
    </citation>
    <scope>NUCLEOTIDE SEQUENCE [LARGE SCALE GENOMIC DNA]</scope>
    <source>
        <strain evidence="6">Wild caught</strain>
    </source>
</reference>
<dbReference type="EMBL" id="AFYH01171864">
    <property type="status" value="NOT_ANNOTATED_CDS"/>
    <property type="molecule type" value="Genomic_DNA"/>
</dbReference>
<feature type="region of interest" description="Disordered" evidence="4">
    <location>
        <begin position="127"/>
        <end position="148"/>
    </location>
</feature>
<reference evidence="5" key="3">
    <citation type="submission" date="2025-09" db="UniProtKB">
        <authorList>
            <consortium name="Ensembl"/>
        </authorList>
    </citation>
    <scope>IDENTIFICATION</scope>
</reference>
<feature type="region of interest" description="Disordered" evidence="4">
    <location>
        <begin position="341"/>
        <end position="362"/>
    </location>
</feature>
<dbReference type="PANTHER" id="PTHR22461:SF2">
    <property type="entry name" value="SERINE-RICH COILED-COIL DOMAIN-CONTAINING PROTEIN 2"/>
    <property type="match status" value="1"/>
</dbReference>
<dbReference type="GO" id="GO:0008017">
    <property type="term" value="F:microtubule binding"/>
    <property type="evidence" value="ECO:0007669"/>
    <property type="project" value="TreeGrafter"/>
</dbReference>
<reference evidence="5" key="2">
    <citation type="submission" date="2025-08" db="UniProtKB">
        <authorList>
            <consortium name="Ensembl"/>
        </authorList>
    </citation>
    <scope>IDENTIFICATION</scope>
</reference>
<organism evidence="5 6">
    <name type="scientific">Latimeria chalumnae</name>
    <name type="common">Coelacanth</name>
    <dbReference type="NCBI Taxonomy" id="7897"/>
    <lineage>
        <taxon>Eukaryota</taxon>
        <taxon>Metazoa</taxon>
        <taxon>Chordata</taxon>
        <taxon>Craniata</taxon>
        <taxon>Vertebrata</taxon>
        <taxon>Euteleostomi</taxon>
        <taxon>Coelacanthiformes</taxon>
        <taxon>Coelacanthidae</taxon>
        <taxon>Latimeria</taxon>
    </lineage>
</organism>
<dbReference type="GO" id="GO:0001578">
    <property type="term" value="P:microtubule bundle formation"/>
    <property type="evidence" value="ECO:0007669"/>
    <property type="project" value="TreeGrafter"/>
</dbReference>
<accession>M3XH70</accession>
<dbReference type="PANTHER" id="PTHR22461">
    <property type="entry name" value="SERINE-RICH COILED-COIL DOMAIN-CONTAINING PROTEIN 2-RELATED"/>
    <property type="match status" value="1"/>
</dbReference>
<dbReference type="EMBL" id="AFYH01171867">
    <property type="status" value="NOT_ANNOTATED_CDS"/>
    <property type="molecule type" value="Genomic_DNA"/>
</dbReference>
<feature type="compositionally biased region" description="Polar residues" evidence="4">
    <location>
        <begin position="127"/>
        <end position="140"/>
    </location>
</feature>
<dbReference type="Ensembl" id="ENSLACT00000025677.1">
    <property type="protein sequence ID" value="ENSLACP00000022076.1"/>
    <property type="gene ID" value="ENSLACG00000004009.2"/>
</dbReference>
<dbReference type="STRING" id="7897.ENSLACP00000022076"/>
<dbReference type="InParanoid" id="M3XH70"/>
<dbReference type="EMBL" id="AFYH01171868">
    <property type="status" value="NOT_ANNOTATED_CDS"/>
    <property type="molecule type" value="Genomic_DNA"/>
</dbReference>
<name>M3XH70_LATCH</name>
<feature type="coiled-coil region" evidence="3">
    <location>
        <begin position="720"/>
        <end position="753"/>
    </location>
</feature>
<dbReference type="KEGG" id="lcm:102360593"/>
<evidence type="ECO:0000256" key="2">
    <source>
        <dbReference type="ARBA" id="ARBA00023054"/>
    </source>
</evidence>
<dbReference type="EMBL" id="AFYH01171866">
    <property type="status" value="NOT_ANNOTATED_CDS"/>
    <property type="molecule type" value="Genomic_DNA"/>
</dbReference>
<evidence type="ECO:0000313" key="5">
    <source>
        <dbReference type="Ensembl" id="ENSLACP00000022076.1"/>
    </source>
</evidence>
<dbReference type="GeneTree" id="ENSGT00940000153912"/>